<keyword evidence="3" id="KW-0804">Transcription</keyword>
<dbReference type="SMART" id="SM00421">
    <property type="entry name" value="HTH_LUXR"/>
    <property type="match status" value="1"/>
</dbReference>
<dbReference type="AlphaFoldDB" id="A0AAE9YTE1"/>
<reference evidence="5 6" key="1">
    <citation type="journal article" date="2015" name="Genome Announc.">
        <title>Draft Genome Sequences of Marine Isolates of Thalassomonas viridans and Thalassomonas actiniarum.</title>
        <authorList>
            <person name="Olonade I."/>
            <person name="van Zyl L.J."/>
            <person name="Trindade M."/>
        </authorList>
    </citation>
    <scope>NUCLEOTIDE SEQUENCE [LARGE SCALE GENOMIC DNA]</scope>
    <source>
        <strain evidence="5 6">A5K-106</strain>
    </source>
</reference>
<dbReference type="InterPro" id="IPR000792">
    <property type="entry name" value="Tscrpt_reg_LuxR_C"/>
</dbReference>
<dbReference type="InterPro" id="IPR016032">
    <property type="entry name" value="Sig_transdc_resp-reg_C-effctor"/>
</dbReference>
<keyword evidence="1" id="KW-0805">Transcription regulation</keyword>
<evidence type="ECO:0000256" key="3">
    <source>
        <dbReference type="ARBA" id="ARBA00023163"/>
    </source>
</evidence>
<protein>
    <submittedName>
        <fullName evidence="5">Response regulator transcription factor</fullName>
    </submittedName>
</protein>
<evidence type="ECO:0000313" key="6">
    <source>
        <dbReference type="Proteomes" id="UP000032568"/>
    </source>
</evidence>
<dbReference type="EMBL" id="CP059735">
    <property type="protein sequence ID" value="WDE00851.1"/>
    <property type="molecule type" value="Genomic_DNA"/>
</dbReference>
<evidence type="ECO:0000256" key="1">
    <source>
        <dbReference type="ARBA" id="ARBA00023015"/>
    </source>
</evidence>
<accession>A0AAE9YTE1</accession>
<sequence length="243" mass="27527">MNSMDMGRLNAFVLTTTGNNISDTSAHVNPNLTQDTDQEALKHFIGLAGTCNMTLTTGSELPAVGDRRNYQLYFIDLQKSLWTKQIPENVLQLAAQVRTVLFNACEDALCDKQALLSGIEGVFYHNDRPEIILRGLTRIQQNERWFKRDTMNNALADLLKARQENPLPADSRLAEVNFPALTKREKTIINLVSSGAQNKEIADQLHISTNTVKTHIYSLFRKTSSRNRIELITWSQQFRSLPH</sequence>
<dbReference type="GO" id="GO:0006355">
    <property type="term" value="P:regulation of DNA-templated transcription"/>
    <property type="evidence" value="ECO:0007669"/>
    <property type="project" value="InterPro"/>
</dbReference>
<dbReference type="GO" id="GO:0003677">
    <property type="term" value="F:DNA binding"/>
    <property type="evidence" value="ECO:0007669"/>
    <property type="project" value="UniProtKB-KW"/>
</dbReference>
<name>A0AAE9YTE1_9GAMM</name>
<dbReference type="SUPFAM" id="SSF46894">
    <property type="entry name" value="C-terminal effector domain of the bipartite response regulators"/>
    <property type="match status" value="1"/>
</dbReference>
<reference evidence="5 6" key="2">
    <citation type="journal article" date="2022" name="Mar. Drugs">
        <title>Bioassay-Guided Fractionation Leads to the Detection of Cholic Acid Generated by the Rare Thalassomonas sp.</title>
        <authorList>
            <person name="Pheiffer F."/>
            <person name="Schneider Y.K."/>
            <person name="Hansen E.H."/>
            <person name="Andersen J.H."/>
            <person name="Isaksson J."/>
            <person name="Busche T."/>
            <person name="R C."/>
            <person name="Kalinowski J."/>
            <person name="Zyl L.V."/>
            <person name="Trindade M."/>
        </authorList>
    </citation>
    <scope>NUCLEOTIDE SEQUENCE [LARGE SCALE GENOMIC DNA]</scope>
    <source>
        <strain evidence="5 6">A5K-106</strain>
    </source>
</reference>
<dbReference type="Gene3D" id="1.10.10.10">
    <property type="entry name" value="Winged helix-like DNA-binding domain superfamily/Winged helix DNA-binding domain"/>
    <property type="match status" value="1"/>
</dbReference>
<evidence type="ECO:0000259" key="4">
    <source>
        <dbReference type="PROSITE" id="PS50043"/>
    </source>
</evidence>
<dbReference type="PANTHER" id="PTHR44688:SF16">
    <property type="entry name" value="DNA-BINDING TRANSCRIPTIONAL ACTIVATOR DEVR_DOSR"/>
    <property type="match status" value="1"/>
</dbReference>
<dbReference type="RefSeq" id="WP_160298277.1">
    <property type="nucleotide sequence ID" value="NZ_CP059735.1"/>
</dbReference>
<gene>
    <name evidence="5" type="ORF">SG35_009570</name>
</gene>
<dbReference type="InterPro" id="IPR036388">
    <property type="entry name" value="WH-like_DNA-bd_sf"/>
</dbReference>
<keyword evidence="6" id="KW-1185">Reference proteome</keyword>
<dbReference type="Gene3D" id="3.40.50.2300">
    <property type="match status" value="1"/>
</dbReference>
<feature type="domain" description="HTH luxR-type" evidence="4">
    <location>
        <begin position="174"/>
        <end position="239"/>
    </location>
</feature>
<organism evidence="5 6">
    <name type="scientific">Thalassomonas actiniarum</name>
    <dbReference type="NCBI Taxonomy" id="485447"/>
    <lineage>
        <taxon>Bacteria</taxon>
        <taxon>Pseudomonadati</taxon>
        <taxon>Pseudomonadota</taxon>
        <taxon>Gammaproteobacteria</taxon>
        <taxon>Alteromonadales</taxon>
        <taxon>Colwelliaceae</taxon>
        <taxon>Thalassomonas</taxon>
    </lineage>
</organism>
<dbReference type="PROSITE" id="PS50043">
    <property type="entry name" value="HTH_LUXR_2"/>
    <property type="match status" value="1"/>
</dbReference>
<dbReference type="PRINTS" id="PR00038">
    <property type="entry name" value="HTHLUXR"/>
</dbReference>
<dbReference type="CDD" id="cd06170">
    <property type="entry name" value="LuxR_C_like"/>
    <property type="match status" value="1"/>
</dbReference>
<dbReference type="PROSITE" id="PS00622">
    <property type="entry name" value="HTH_LUXR_1"/>
    <property type="match status" value="1"/>
</dbReference>
<proteinExistence type="predicted"/>
<evidence type="ECO:0000313" key="5">
    <source>
        <dbReference type="EMBL" id="WDE00851.1"/>
    </source>
</evidence>
<evidence type="ECO:0000256" key="2">
    <source>
        <dbReference type="ARBA" id="ARBA00023125"/>
    </source>
</evidence>
<dbReference type="FunFam" id="1.10.10.10:FF:000153">
    <property type="entry name" value="LuxR family transcriptional regulator"/>
    <property type="match status" value="1"/>
</dbReference>
<dbReference type="Pfam" id="PF00196">
    <property type="entry name" value="GerE"/>
    <property type="match status" value="1"/>
</dbReference>
<dbReference type="Proteomes" id="UP000032568">
    <property type="component" value="Chromosome"/>
</dbReference>
<dbReference type="PANTHER" id="PTHR44688">
    <property type="entry name" value="DNA-BINDING TRANSCRIPTIONAL ACTIVATOR DEVR_DOSR"/>
    <property type="match status" value="1"/>
</dbReference>
<keyword evidence="2" id="KW-0238">DNA-binding</keyword>
<dbReference type="KEGG" id="tact:SG35_009570"/>